<dbReference type="STRING" id="58117.SAMN05421833_107136"/>
<dbReference type="GO" id="GO:0016020">
    <property type="term" value="C:membrane"/>
    <property type="evidence" value="ECO:0007669"/>
    <property type="project" value="UniProtKB-SubCell"/>
</dbReference>
<evidence type="ECO:0000256" key="5">
    <source>
        <dbReference type="SAM" id="SignalP"/>
    </source>
</evidence>
<dbReference type="PANTHER" id="PTHR30168">
    <property type="entry name" value="PUTATIVE MEMBRANE PROTEIN YPFJ"/>
    <property type="match status" value="1"/>
</dbReference>
<feature type="signal peptide" evidence="5">
    <location>
        <begin position="1"/>
        <end position="28"/>
    </location>
</feature>
<keyword evidence="5" id="KW-0732">Signal</keyword>
<sequence length="263" mass="29259">MIRISLRAAAVMVAAVAGALSLTGTAGASGASARPMPTGAGALTRNPLYATGAFGSSECTEPARWADDLDSYRAYLDDLLGCLDRTWRERFREAGLRFSPPKVRYITKSVYTGCGQFVASYAAALYCPANTTMWIMLSKEELSDRMGFDLFTIVAHEYGHHAQDRAGILAEFERRFRTLSGKRAYDLNRRIELQADCFSGAFVRSVWNSLGRDRHDWDEQLEEVEGDMWHGKTRNIRYWLTRGWSGRGPKACDTFSAPASKVA</sequence>
<keyword evidence="7" id="KW-1185">Reference proteome</keyword>
<dbReference type="EMBL" id="FTNI01000007">
    <property type="protein sequence ID" value="SIR26038.1"/>
    <property type="molecule type" value="Genomic_DNA"/>
</dbReference>
<dbReference type="RefSeq" id="WP_083744184.1">
    <property type="nucleotide sequence ID" value="NZ_FTNI01000007.1"/>
</dbReference>
<accession>A0A1N6ZGW3</accession>
<organism evidence="6 7">
    <name type="scientific">Microbispora rosea</name>
    <dbReference type="NCBI Taxonomy" id="58117"/>
    <lineage>
        <taxon>Bacteria</taxon>
        <taxon>Bacillati</taxon>
        <taxon>Actinomycetota</taxon>
        <taxon>Actinomycetes</taxon>
        <taxon>Streptosporangiales</taxon>
        <taxon>Streptosporangiaceae</taxon>
        <taxon>Microbispora</taxon>
    </lineage>
</organism>
<proteinExistence type="predicted"/>
<comment type="subcellular location">
    <subcellularLocation>
        <location evidence="1">Membrane</location>
        <topology evidence="1">Single-pass membrane protein</topology>
    </subcellularLocation>
</comment>
<protein>
    <recommendedName>
        <fullName evidence="8">Neutral zinc metallopeptidase</fullName>
    </recommendedName>
</protein>
<evidence type="ECO:0000256" key="2">
    <source>
        <dbReference type="ARBA" id="ARBA00022692"/>
    </source>
</evidence>
<dbReference type="AlphaFoldDB" id="A0A1N6ZGW3"/>
<dbReference type="InterPro" id="IPR007343">
    <property type="entry name" value="Uncharacterised_pept_Zn_put"/>
</dbReference>
<dbReference type="Proteomes" id="UP000186096">
    <property type="component" value="Unassembled WGS sequence"/>
</dbReference>
<reference evidence="7" key="1">
    <citation type="submission" date="2017-01" db="EMBL/GenBank/DDBJ databases">
        <authorList>
            <person name="Varghese N."/>
            <person name="Submissions S."/>
        </authorList>
    </citation>
    <scope>NUCLEOTIDE SEQUENCE [LARGE SCALE GENOMIC DNA]</scope>
    <source>
        <strain evidence="7">ATCC 12950</strain>
    </source>
</reference>
<feature type="chain" id="PRO_5013224221" description="Neutral zinc metallopeptidase" evidence="5">
    <location>
        <begin position="29"/>
        <end position="263"/>
    </location>
</feature>
<evidence type="ECO:0000256" key="1">
    <source>
        <dbReference type="ARBA" id="ARBA00004167"/>
    </source>
</evidence>
<evidence type="ECO:0000256" key="3">
    <source>
        <dbReference type="ARBA" id="ARBA00022989"/>
    </source>
</evidence>
<dbReference type="OrthoDB" id="9774900at2"/>
<dbReference type="PANTHER" id="PTHR30168:SF0">
    <property type="entry name" value="INNER MEMBRANE PROTEIN"/>
    <property type="match status" value="1"/>
</dbReference>
<dbReference type="Pfam" id="PF04228">
    <property type="entry name" value="Zn_peptidase"/>
    <property type="match status" value="1"/>
</dbReference>
<evidence type="ECO:0000256" key="4">
    <source>
        <dbReference type="ARBA" id="ARBA00023136"/>
    </source>
</evidence>
<keyword evidence="3" id="KW-1133">Transmembrane helix</keyword>
<name>A0A1N6ZGW3_9ACTN</name>
<keyword evidence="2" id="KW-0812">Transmembrane</keyword>
<evidence type="ECO:0008006" key="8">
    <source>
        <dbReference type="Google" id="ProtNLM"/>
    </source>
</evidence>
<evidence type="ECO:0000313" key="7">
    <source>
        <dbReference type="Proteomes" id="UP000186096"/>
    </source>
</evidence>
<keyword evidence="4" id="KW-0472">Membrane</keyword>
<gene>
    <name evidence="6" type="ORF">SAMN05421833_107136</name>
</gene>
<evidence type="ECO:0000313" key="6">
    <source>
        <dbReference type="EMBL" id="SIR26038.1"/>
    </source>
</evidence>